<dbReference type="OMA" id="HNHELRF"/>
<dbReference type="GO" id="GO:0004198">
    <property type="term" value="F:calcium-dependent cysteine-type endopeptidase activity"/>
    <property type="evidence" value="ECO:0007669"/>
    <property type="project" value="InterPro"/>
</dbReference>
<dbReference type="HOGENOM" id="CLU_280552_0_0_1"/>
<dbReference type="OrthoDB" id="290473at2759"/>
<keyword evidence="6" id="KW-1185">Reference proteome</keyword>
<dbReference type="PROSITE" id="PS50203">
    <property type="entry name" value="CALPAIN_CAT"/>
    <property type="match status" value="1"/>
</dbReference>
<dbReference type="InterPro" id="IPR003409">
    <property type="entry name" value="MORN"/>
</dbReference>
<dbReference type="eggNOG" id="KOG0231">
    <property type="taxonomic scope" value="Eukaryota"/>
</dbReference>
<feature type="compositionally biased region" description="Basic and acidic residues" evidence="3">
    <location>
        <begin position="949"/>
        <end position="962"/>
    </location>
</feature>
<feature type="domain" description="Calpain catalytic" evidence="4">
    <location>
        <begin position="310"/>
        <end position="617"/>
    </location>
</feature>
<evidence type="ECO:0000313" key="6">
    <source>
        <dbReference type="Proteomes" id="UP000000600"/>
    </source>
</evidence>
<protein>
    <recommendedName>
        <fullName evidence="4">Calpain catalytic domain-containing protein</fullName>
    </recommendedName>
</protein>
<dbReference type="Gene3D" id="2.20.110.10">
    <property type="entry name" value="Histone H3 K4-specific methyltransferase SET7/9 N-terminal domain"/>
    <property type="match status" value="2"/>
</dbReference>
<comment type="caution">
    <text evidence="2">Lacks conserved residue(s) required for the propagation of feature annotation.</text>
</comment>
<reference evidence="5 6" key="1">
    <citation type="journal article" date="2006" name="Nature">
        <title>Global trends of whole-genome duplications revealed by the ciliate Paramecium tetraurelia.</title>
        <authorList>
            <consortium name="Genoscope"/>
            <person name="Aury J.-M."/>
            <person name="Jaillon O."/>
            <person name="Duret L."/>
            <person name="Noel B."/>
            <person name="Jubin C."/>
            <person name="Porcel B.M."/>
            <person name="Segurens B."/>
            <person name="Daubin V."/>
            <person name="Anthouard V."/>
            <person name="Aiach N."/>
            <person name="Arnaiz O."/>
            <person name="Billaut A."/>
            <person name="Beisson J."/>
            <person name="Blanc I."/>
            <person name="Bouhouche K."/>
            <person name="Camara F."/>
            <person name="Duharcourt S."/>
            <person name="Guigo R."/>
            <person name="Gogendeau D."/>
            <person name="Katinka M."/>
            <person name="Keller A.-M."/>
            <person name="Kissmehl R."/>
            <person name="Klotz C."/>
            <person name="Koll F."/>
            <person name="Le Moue A."/>
            <person name="Lepere C."/>
            <person name="Malinsky S."/>
            <person name="Nowacki M."/>
            <person name="Nowak J.K."/>
            <person name="Plattner H."/>
            <person name="Poulain J."/>
            <person name="Ruiz F."/>
            <person name="Serrano V."/>
            <person name="Zagulski M."/>
            <person name="Dessen P."/>
            <person name="Betermier M."/>
            <person name="Weissenbach J."/>
            <person name="Scarpelli C."/>
            <person name="Schachter V."/>
            <person name="Sperling L."/>
            <person name="Meyer E."/>
            <person name="Cohen J."/>
            <person name="Wincker P."/>
        </authorList>
    </citation>
    <scope>NUCLEOTIDE SEQUENCE [LARGE SCALE GENOMIC DNA]</scope>
    <source>
        <strain evidence="5 6">Stock d4-2</strain>
    </source>
</reference>
<dbReference type="KEGG" id="ptm:GSPATT00020707001"/>
<dbReference type="Pfam" id="PF02493">
    <property type="entry name" value="MORN"/>
    <property type="match status" value="6"/>
</dbReference>
<feature type="region of interest" description="Disordered" evidence="3">
    <location>
        <begin position="175"/>
        <end position="199"/>
    </location>
</feature>
<dbReference type="Gene3D" id="3.90.70.10">
    <property type="entry name" value="Cysteine proteinases"/>
    <property type="match status" value="1"/>
</dbReference>
<dbReference type="SUPFAM" id="SSF54001">
    <property type="entry name" value="Cysteine proteinases"/>
    <property type="match status" value="1"/>
</dbReference>
<organism evidence="5 6">
    <name type="scientific">Paramecium tetraurelia</name>
    <dbReference type="NCBI Taxonomy" id="5888"/>
    <lineage>
        <taxon>Eukaryota</taxon>
        <taxon>Sar</taxon>
        <taxon>Alveolata</taxon>
        <taxon>Ciliophora</taxon>
        <taxon>Intramacronucleata</taxon>
        <taxon>Oligohymenophorea</taxon>
        <taxon>Peniculida</taxon>
        <taxon>Parameciidae</taxon>
        <taxon>Paramecium</taxon>
    </lineage>
</organism>
<dbReference type="InterPro" id="IPR001300">
    <property type="entry name" value="Peptidase_C2_calpain_cat"/>
</dbReference>
<feature type="compositionally biased region" description="Polar residues" evidence="3">
    <location>
        <begin position="963"/>
        <end position="972"/>
    </location>
</feature>
<evidence type="ECO:0000256" key="1">
    <source>
        <dbReference type="ARBA" id="ARBA00022737"/>
    </source>
</evidence>
<dbReference type="GeneID" id="5040236"/>
<accession>A0DVI7</accession>
<dbReference type="STRING" id="5888.A0DVI7"/>
<feature type="compositionally biased region" description="Basic and acidic residues" evidence="3">
    <location>
        <begin position="178"/>
        <end position="190"/>
    </location>
</feature>
<evidence type="ECO:0000313" key="5">
    <source>
        <dbReference type="EMBL" id="CAK87054.1"/>
    </source>
</evidence>
<dbReference type="GO" id="GO:0006508">
    <property type="term" value="P:proteolysis"/>
    <property type="evidence" value="ECO:0007669"/>
    <property type="project" value="InterPro"/>
</dbReference>
<feature type="region of interest" description="Disordered" evidence="3">
    <location>
        <begin position="946"/>
        <end position="982"/>
    </location>
</feature>
<dbReference type="InParanoid" id="A0DVI7"/>
<evidence type="ECO:0000256" key="2">
    <source>
        <dbReference type="PROSITE-ProRule" id="PRU00239"/>
    </source>
</evidence>
<gene>
    <name evidence="5" type="ORF">GSPATT00020707001</name>
</gene>
<dbReference type="Proteomes" id="UP000000600">
    <property type="component" value="Unassembled WGS sequence"/>
</dbReference>
<sequence>MKSTNKKLSAQDGKLIYEGDIITDDKSKQVLYDGPGYLFNNETKCFFKGTWKRGEKVCGIETFPNGDVYEGQYKDGTFHGRGLLYNNVQLYSDKKSQYLYDGQFEQGQKHGYGKECYITGGCYEGQFKYNQKHGHGKLAFSDGSNYVGDFQRGLPNGFGVQIAYSKERIVATFPPPYDNEKRRELQKTEEVQEDEAEKQKSEFLYEGDFVDGYKHGIGRLYYPNGSYLYAYWEYNKPARDFIEYIAEGHKWRILNVKQLQTEQSINFFKIIREFKSEWQEKYPIKGNSYPPAELDGYKSLIDEKGLKRENFEDPEFDFSEQSFNIKDENDQPIGAPIEFERIFASKYFKKKEYKLFTKEIEPGYLKYQEQYCCQQLTVVLNALTFHSYLFAKVFSRKYEAEIGFYFIKLFLKNEWKEYIIDDRIPVFRADKMPIFSNSEDQELAWVILFKAFAKYNQGFQYFSNDKLMRAVEYLTLLTGMPTVQLTVPNVFGDNQEYSEQQKKIWRTMSQKYQSTKVRICYLYKDIEDRLKLPKNTAYQIVDMQETSQGKRDESYYLLILASNQKLALKQDITNQFSLARQKLQERNPQARGNDYYFYMEYKDFIKHFQYVVMLCATRYPIQNQQLIEPEEKDKHNHELRFFCKFKTNLAQDCLICITQDHQEKQDDYYVDYALEAFPVRIVLAKEKDMFTNKNQVKKKIVTRWSEQVNRSKSEKEKDKKEETNKADMKYASIFEQNSEKKQIKPYKYCFGRGQSTDKMLFKDASLESGDYVLFVQVETGDSKEQFDLKKMKFWVTIHSQKLIQIQRLDQQIQGFQKAVYESAIAIADKHSQDSQKIKYFHKGDLSEQENGSSDLVITQYFIKKEGTYLQHLNNRSTNKIWRQKLYFKLDNMQIIDHRESQKLDICLSKKQTALIVIQQVGAKKYNLEGGEGICIVDLLNDQNVEEEQEVKNQDAGSLHEDTQPNFQQTSSKPRFGSLLFKK</sequence>
<dbReference type="InterPro" id="IPR038765">
    <property type="entry name" value="Papain-like_cys_pep_sf"/>
</dbReference>
<dbReference type="PANTHER" id="PTHR23084:SF179">
    <property type="entry name" value="OS10G0565000 PROTEIN"/>
    <property type="match status" value="1"/>
</dbReference>
<evidence type="ECO:0000259" key="4">
    <source>
        <dbReference type="PROSITE" id="PS50203"/>
    </source>
</evidence>
<proteinExistence type="predicted"/>
<dbReference type="EMBL" id="CT868607">
    <property type="protein sequence ID" value="CAK87054.1"/>
    <property type="molecule type" value="Genomic_DNA"/>
</dbReference>
<keyword evidence="1" id="KW-0677">Repeat</keyword>
<dbReference type="Pfam" id="PF00648">
    <property type="entry name" value="Peptidase_C2"/>
    <property type="match status" value="1"/>
</dbReference>
<dbReference type="SUPFAM" id="SSF82185">
    <property type="entry name" value="Histone H3 K4-specific methyltransferase SET7/9 N-terminal domain"/>
    <property type="match status" value="3"/>
</dbReference>
<name>A0DVI7_PARTE</name>
<dbReference type="AlphaFoldDB" id="A0DVI7"/>
<evidence type="ECO:0000256" key="3">
    <source>
        <dbReference type="SAM" id="MobiDB-lite"/>
    </source>
</evidence>
<dbReference type="RefSeq" id="XP_001454451.1">
    <property type="nucleotide sequence ID" value="XM_001454414.1"/>
</dbReference>
<dbReference type="SMART" id="SM00698">
    <property type="entry name" value="MORN"/>
    <property type="match status" value="5"/>
</dbReference>
<dbReference type="PANTHER" id="PTHR23084">
    <property type="entry name" value="PHOSPHATIDYLINOSITOL-4-PHOSPHATE 5-KINASE RELATED"/>
    <property type="match status" value="1"/>
</dbReference>